<proteinExistence type="predicted"/>
<dbReference type="EMBL" id="OBEG01000009">
    <property type="protein sequence ID" value="SNY89602.1"/>
    <property type="molecule type" value="Genomic_DNA"/>
</dbReference>
<dbReference type="Gene3D" id="1.10.260.40">
    <property type="entry name" value="lambda repressor-like DNA-binding domains"/>
    <property type="match status" value="1"/>
</dbReference>
<dbReference type="InterPro" id="IPR001387">
    <property type="entry name" value="Cro/C1-type_HTH"/>
</dbReference>
<organism evidence="2 3">
    <name type="scientific">Nocardia amikacinitolerans</name>
    <dbReference type="NCBI Taxonomy" id="756689"/>
    <lineage>
        <taxon>Bacteria</taxon>
        <taxon>Bacillati</taxon>
        <taxon>Actinomycetota</taxon>
        <taxon>Actinomycetes</taxon>
        <taxon>Mycobacteriales</taxon>
        <taxon>Nocardiaceae</taxon>
        <taxon>Nocardia</taxon>
    </lineage>
</organism>
<evidence type="ECO:0000313" key="2">
    <source>
        <dbReference type="EMBL" id="SNY89602.1"/>
    </source>
</evidence>
<dbReference type="PANTHER" id="PTHR35010">
    <property type="entry name" value="BLL4672 PROTEIN-RELATED"/>
    <property type="match status" value="1"/>
</dbReference>
<dbReference type="GO" id="GO:0003677">
    <property type="term" value="F:DNA binding"/>
    <property type="evidence" value="ECO:0007669"/>
    <property type="project" value="InterPro"/>
</dbReference>
<gene>
    <name evidence="2" type="ORF">SAMN04244553_6621</name>
</gene>
<dbReference type="AlphaFoldDB" id="A0A285LXG1"/>
<dbReference type="STRING" id="1379680.GCA_001612615_05052"/>
<dbReference type="PROSITE" id="PS50943">
    <property type="entry name" value="HTH_CROC1"/>
    <property type="match status" value="1"/>
</dbReference>
<dbReference type="InterPro" id="IPR041413">
    <property type="entry name" value="MLTR_LBD"/>
</dbReference>
<dbReference type="Pfam" id="PF17765">
    <property type="entry name" value="MLTR_LBD"/>
    <property type="match status" value="1"/>
</dbReference>
<dbReference type="InterPro" id="IPR010982">
    <property type="entry name" value="Lambda_DNA-bd_dom_sf"/>
</dbReference>
<accession>A0A285LXG1</accession>
<dbReference type="PANTHER" id="PTHR35010:SF2">
    <property type="entry name" value="BLL4672 PROTEIN"/>
    <property type="match status" value="1"/>
</dbReference>
<dbReference type="Proteomes" id="UP000219565">
    <property type="component" value="Unassembled WGS sequence"/>
</dbReference>
<feature type="domain" description="HTH cro/C1-type" evidence="1">
    <location>
        <begin position="35"/>
        <end position="82"/>
    </location>
</feature>
<dbReference type="CDD" id="cd00093">
    <property type="entry name" value="HTH_XRE"/>
    <property type="match status" value="1"/>
</dbReference>
<dbReference type="OrthoDB" id="3608749at2"/>
<name>A0A285LXG1_9NOCA</name>
<reference evidence="2 3" key="1">
    <citation type="submission" date="2017-09" db="EMBL/GenBank/DDBJ databases">
        <authorList>
            <person name="Ehlers B."/>
            <person name="Leendertz F.H."/>
        </authorList>
    </citation>
    <scope>NUCLEOTIDE SEQUENCE [LARGE SCALE GENOMIC DNA]</scope>
    <source>
        <strain evidence="2 3">DSM 45537</strain>
    </source>
</reference>
<evidence type="ECO:0000259" key="1">
    <source>
        <dbReference type="PROSITE" id="PS50943"/>
    </source>
</evidence>
<protein>
    <submittedName>
        <fullName evidence="2">Helix-turn-helix domain-containing protein</fullName>
    </submittedName>
</protein>
<dbReference type="Pfam" id="PF13560">
    <property type="entry name" value="HTH_31"/>
    <property type="match status" value="1"/>
</dbReference>
<dbReference type="SUPFAM" id="SSF47413">
    <property type="entry name" value="lambda repressor-like DNA-binding domains"/>
    <property type="match status" value="1"/>
</dbReference>
<evidence type="ECO:0000313" key="3">
    <source>
        <dbReference type="Proteomes" id="UP000219565"/>
    </source>
</evidence>
<dbReference type="SMART" id="SM00530">
    <property type="entry name" value="HTH_XRE"/>
    <property type="match status" value="1"/>
</dbReference>
<dbReference type="Gene3D" id="3.30.450.180">
    <property type="match status" value="1"/>
</dbReference>
<keyword evidence="3" id="KW-1185">Reference proteome</keyword>
<sequence length="270" mass="29914">MNRSAISEFLQSRRARIRPQDIGIRDGIGRRRVPGLRREDVALLAGTSVDYYVRLEQGRCANVSDAVLDAVAGALRLDPDEREHLFRIARPRRTLAGARPLPGPELWRLLDWIAAPALVADHRLDVLAWNRAMSRLVAEDNGPAAPTPNLARMQLVDVGMRERYPDRRANAAVLVAHLRVAAGEFADDQQLTALIDELRACSADFRREWDAYPVGVSAHGAVTVAHPTFGTLDFIYEVVSAAPDRRRSLWVYTAAAGTREEQALRELAAG</sequence>